<accession>A0A8H6SPL3</accession>
<evidence type="ECO:0000256" key="1">
    <source>
        <dbReference type="ARBA" id="ARBA00022857"/>
    </source>
</evidence>
<comment type="caution">
    <text evidence="8">The sequence shown here is derived from an EMBL/GenBank/DDBJ whole genome shotgun (WGS) entry which is preliminary data.</text>
</comment>
<reference evidence="8" key="1">
    <citation type="submission" date="2020-05" db="EMBL/GenBank/DDBJ databases">
        <title>Mycena genomes resolve the evolution of fungal bioluminescence.</title>
        <authorList>
            <person name="Tsai I.J."/>
        </authorList>
    </citation>
    <scope>NUCLEOTIDE SEQUENCE</scope>
    <source>
        <strain evidence="8">110903Hualien_Pintung</strain>
    </source>
</reference>
<dbReference type="FunFam" id="3.40.50.720:FF:000053">
    <property type="entry name" value="Quinone oxidoreductase 1"/>
    <property type="match status" value="1"/>
</dbReference>
<evidence type="ECO:0000256" key="4">
    <source>
        <dbReference type="ARBA" id="ARBA00070796"/>
    </source>
</evidence>
<evidence type="ECO:0000256" key="3">
    <source>
        <dbReference type="ARBA" id="ARBA00043088"/>
    </source>
</evidence>
<dbReference type="PROSITE" id="PS50235">
    <property type="entry name" value="USP_3"/>
    <property type="match status" value="1"/>
</dbReference>
<feature type="region of interest" description="Disordered" evidence="6">
    <location>
        <begin position="647"/>
        <end position="803"/>
    </location>
</feature>
<dbReference type="InterPro" id="IPR025305">
    <property type="entry name" value="UCH_repeat_domain"/>
</dbReference>
<dbReference type="InterPro" id="IPR036291">
    <property type="entry name" value="NAD(P)-bd_dom_sf"/>
</dbReference>
<feature type="coiled-coil region" evidence="5">
    <location>
        <begin position="1896"/>
        <end position="1930"/>
    </location>
</feature>
<feature type="region of interest" description="Disordered" evidence="6">
    <location>
        <begin position="1595"/>
        <end position="1681"/>
    </location>
</feature>
<dbReference type="CDD" id="cd05286">
    <property type="entry name" value="QOR2"/>
    <property type="match status" value="2"/>
</dbReference>
<dbReference type="InterPro" id="IPR013149">
    <property type="entry name" value="ADH-like_C"/>
</dbReference>
<feature type="compositionally biased region" description="Polar residues" evidence="6">
    <location>
        <begin position="712"/>
        <end position="721"/>
    </location>
</feature>
<dbReference type="Proteomes" id="UP000613580">
    <property type="component" value="Unassembled WGS sequence"/>
</dbReference>
<dbReference type="SMART" id="SM00829">
    <property type="entry name" value="PKS_ER"/>
    <property type="match status" value="2"/>
</dbReference>
<feature type="domain" description="USP" evidence="7">
    <location>
        <begin position="1492"/>
        <end position="1997"/>
    </location>
</feature>
<dbReference type="Gene3D" id="3.90.180.10">
    <property type="entry name" value="Medium-chain alcohol dehydrogenases, catalytic domain"/>
    <property type="match status" value="2"/>
</dbReference>
<dbReference type="PROSITE" id="PS00973">
    <property type="entry name" value="USP_2"/>
    <property type="match status" value="1"/>
</dbReference>
<dbReference type="EMBL" id="JACAZE010000012">
    <property type="protein sequence ID" value="KAF7302700.1"/>
    <property type="molecule type" value="Genomic_DNA"/>
</dbReference>
<dbReference type="Gene3D" id="3.40.50.720">
    <property type="entry name" value="NAD(P)-binding Rossmann-like Domain"/>
    <property type="match status" value="2"/>
</dbReference>
<dbReference type="Pfam" id="PF00443">
    <property type="entry name" value="UCH"/>
    <property type="match status" value="1"/>
</dbReference>
<feature type="compositionally biased region" description="Basic and acidic residues" evidence="6">
    <location>
        <begin position="685"/>
        <end position="696"/>
    </location>
</feature>
<dbReference type="InterPro" id="IPR047618">
    <property type="entry name" value="QOR-like"/>
</dbReference>
<protein>
    <recommendedName>
        <fullName evidence="4">Probable quinone oxidoreductase</fullName>
    </recommendedName>
    <alternativeName>
        <fullName evidence="3">NADPH:quinone reductase</fullName>
    </alternativeName>
</protein>
<dbReference type="PANTHER" id="PTHR48106:SF13">
    <property type="entry name" value="QUINONE OXIDOREDUCTASE-RELATED"/>
    <property type="match status" value="1"/>
</dbReference>
<dbReference type="Pfam" id="PF13446">
    <property type="entry name" value="RPT"/>
    <property type="match status" value="1"/>
</dbReference>
<dbReference type="Pfam" id="PF00107">
    <property type="entry name" value="ADH_zinc_N"/>
    <property type="match status" value="2"/>
</dbReference>
<feature type="compositionally biased region" description="Low complexity" evidence="6">
    <location>
        <begin position="730"/>
        <end position="764"/>
    </location>
</feature>
<keyword evidence="2" id="KW-0560">Oxidoreductase</keyword>
<dbReference type="InterPro" id="IPR020843">
    <property type="entry name" value="ER"/>
</dbReference>
<dbReference type="InterPro" id="IPR013154">
    <property type="entry name" value="ADH-like_N"/>
</dbReference>
<feature type="compositionally biased region" description="Low complexity" evidence="6">
    <location>
        <begin position="1653"/>
        <end position="1667"/>
    </location>
</feature>
<evidence type="ECO:0000313" key="9">
    <source>
        <dbReference type="Proteomes" id="UP000613580"/>
    </source>
</evidence>
<dbReference type="PANTHER" id="PTHR48106">
    <property type="entry name" value="QUINONE OXIDOREDUCTASE PIG3-RELATED"/>
    <property type="match status" value="1"/>
</dbReference>
<sequence length="1998" mass="222035">MSIPATANAIGFNRTGDYNVIEKLTIPFKPTPSDIVVKTEYLGINFLDTHLRSGAYGPPHTVPSILGAEAAGTIVALPTDERVLNDPDYKKRGYKVGGRVAVLHQFAAHADYVAFPFDYIHPVPDSVPSKVAAATLLQGLTALSFVEEAYEVKKGDTVLIHTVAGGTGLLFAQLSKARGATVIGTTSTKEKAALARVHGGVDHVILYKQENVVQRVLELTNGEGVEAVFDAVGKDTFEGNFRLLKRKGTFVSYGSISGNVPPIQAGWLGMKNLKFVRAAVPNYLVTADELLYYTTKLWKTVEAGDIDVLIHKEYPFTTEGARETHKDIVEGKNSGKLLIKTSDSVDVIEKVTIPLNPGPGDIVVKTEYLGINFIDTYYRKGLYPVKAWPAVLGVEASGTIVALPTDESVLNDSDYKKRGYTVGARVGVTGAGVFGLHADYVTVPWKIVHTLPDSVSNKIAAAALLQGLTVVTFVEEAYKVQKGDTILVHTIAGGLGLLFAQVLKARGATVIGTTSTKEKAELAKANGADHVILYKDEDTVARVLEITNGAGVEAVFDGVGKDTFDSNFKMLKRKGTLVSVGNASGPVEPFAPIRLAEKNFKLLRPTSGQYLQTPEELSHYTKELFTLLENGLKIKIHGEYPFTAEGSKDAQKDLTGGKTTGKFHTQQTFSSSSRRSIAARGPTRLPHEMENKENTENPKPTSSRRPLPTPGHRQTPSTTSIVIEEPPVSPTARSSSTGTTSSVSSVSTYSSASGPASSAASTSSQPPALPNRPPNLKLGSSHTTVLKEPESLPSYHQTISNPFREPELVQDAGDDDMPELISTEQDGWGNGQNWYSNSFSTWQDTDFVKIDGRNYYEEDKWYEPGRYNDRPGRGILPPVLADELHSPEHSLYEVIFPTTDIQPGSTHSAASTPNVPDAPTGPEIRASIPHPDAYYCPKDHGWVIMSWGHSEMLDLNAILASSFQSSDHPPLPRPPVRNPANCVDATGNVTHHYHKYARAVDGRFLDVPLNHDQWETPETMKQKRRVGTVEPEQLDLDKISAEEEDKMDVDEVEEGPLFDLYLCCQCSFYLVRSSDIIPAVIHRSLWDDLIKDKKTNPQPGKNPERSVALAVETLLMAIENKLWKGEHRMLRVSRPGFQTKMGWNPMIQRVFETLGFTHDTFDTEFGLRPPSTDPTLPQGKQNRGKLLRAWTEISAWMNNFERANIYLIQHEYKGYPLWTKLELAREKYQLAIGAHPEQIPRTDLSQEARSNLEQLSREWRILGMTPITYSPELLAFAYFAQCRCDFPRTIEYFSALHRLVVRFNALGTDCELLEKVLSAEAIRGRISEDDVKAAPECLGFGVHGIIGVEYDSKDVDDTFIENAWRDSVKRSWRDPDGSAMQKRATDALKVLAMARRSHNLQTVWEQAQHIIMTPEQAYHTLELSPEIEMDEDTLIMIFQVRLEEATTLQKERMRQAMEVVAEYRDSPRLRKFIELGVDPGVIVPPTRSDIPRGLNQLGNTCYLNSLLQYFYTIKDLREAVMSMNGQAFKSIEDEKVTDDDLKRHRVGGRLVTRREITRSKRFISLLATLFYDLQFSEDPSVTPAVELAKLALVTSKDEEEDEDRANTDSSNDTDATLVDEGGAGAPRISAQSNAMDVDSPEAPPRTNSPVGTAEAGSSKAAAKKAAAPPLPPRKAAEASGSEMMFGKQHDVSECMDNCMFQIETALLKFDAIGGTDDDNKTSVVKRLLYGKIRQRLASDDLQSRSSVHEKEDLFSHLPVNVNDDGVDIYDGLSAYFDDVVEFEGKKARMEVTLVDLPPLLQIQLQRVQFNRETLQPYKSQAYVKFGETIYMDRFLDSADPQKKARGKVIQGELTRCRERIRVLLSHKTGRCASMLDYSARFLATQGRGSGVDDALIESLRAEQKHISAEIDTLRVRIDQLKKDLEELWRDCKDAPYELTSVFIHRGSSPSFGHYFFYSRHLPSHPDEWFKYNDSDVTMIKKSEVLSQTPQGRLRTRTW</sequence>
<dbReference type="Pfam" id="PF08240">
    <property type="entry name" value="ADH_N"/>
    <property type="match status" value="2"/>
</dbReference>
<dbReference type="InterPro" id="IPR001394">
    <property type="entry name" value="Peptidase_C19_UCH"/>
</dbReference>
<dbReference type="GO" id="GO:0004843">
    <property type="term" value="F:cysteine-type deubiquitinase activity"/>
    <property type="evidence" value="ECO:0007669"/>
    <property type="project" value="InterPro"/>
</dbReference>
<dbReference type="GO" id="GO:0070402">
    <property type="term" value="F:NADPH binding"/>
    <property type="evidence" value="ECO:0007669"/>
    <property type="project" value="TreeGrafter"/>
</dbReference>
<gene>
    <name evidence="8" type="ORF">HMN09_00904800</name>
</gene>
<feature type="compositionally biased region" description="Polar residues" evidence="6">
    <location>
        <begin position="902"/>
        <end position="914"/>
    </location>
</feature>
<keyword evidence="9" id="KW-1185">Reference proteome</keyword>
<dbReference type="SUPFAM" id="SSF54001">
    <property type="entry name" value="Cysteine proteinases"/>
    <property type="match status" value="1"/>
</dbReference>
<evidence type="ECO:0000256" key="2">
    <source>
        <dbReference type="ARBA" id="ARBA00023002"/>
    </source>
</evidence>
<keyword evidence="1" id="KW-0521">NADP</keyword>
<dbReference type="SUPFAM" id="SSF51735">
    <property type="entry name" value="NAD(P)-binding Rossmann-fold domains"/>
    <property type="match status" value="2"/>
</dbReference>
<feature type="region of interest" description="Disordered" evidence="6">
    <location>
        <begin position="902"/>
        <end position="923"/>
    </location>
</feature>
<dbReference type="GO" id="GO:0016579">
    <property type="term" value="P:protein deubiquitination"/>
    <property type="evidence" value="ECO:0007669"/>
    <property type="project" value="InterPro"/>
</dbReference>
<evidence type="ECO:0000256" key="6">
    <source>
        <dbReference type="SAM" id="MobiDB-lite"/>
    </source>
</evidence>
<dbReference type="InterPro" id="IPR028889">
    <property type="entry name" value="USP"/>
</dbReference>
<dbReference type="SUPFAM" id="SSF50129">
    <property type="entry name" value="GroES-like"/>
    <property type="match status" value="2"/>
</dbReference>
<name>A0A8H6SPL3_MYCCL</name>
<dbReference type="PROSITE" id="PS00972">
    <property type="entry name" value="USP_1"/>
    <property type="match status" value="1"/>
</dbReference>
<dbReference type="InterPro" id="IPR038765">
    <property type="entry name" value="Papain-like_cys_pep_sf"/>
</dbReference>
<evidence type="ECO:0000313" key="8">
    <source>
        <dbReference type="EMBL" id="KAF7302700.1"/>
    </source>
</evidence>
<dbReference type="OrthoDB" id="2420415at2759"/>
<evidence type="ECO:0000256" key="5">
    <source>
        <dbReference type="SAM" id="Coils"/>
    </source>
</evidence>
<dbReference type="CDD" id="cd02666">
    <property type="entry name" value="Peptidase_C19J"/>
    <property type="match status" value="1"/>
</dbReference>
<dbReference type="InterPro" id="IPR018200">
    <property type="entry name" value="USP_CS"/>
</dbReference>
<organism evidence="8 9">
    <name type="scientific">Mycena chlorophos</name>
    <name type="common">Agaric fungus</name>
    <name type="synonym">Agaricus chlorophos</name>
    <dbReference type="NCBI Taxonomy" id="658473"/>
    <lineage>
        <taxon>Eukaryota</taxon>
        <taxon>Fungi</taxon>
        <taxon>Dikarya</taxon>
        <taxon>Basidiomycota</taxon>
        <taxon>Agaricomycotina</taxon>
        <taxon>Agaricomycetes</taxon>
        <taxon>Agaricomycetidae</taxon>
        <taxon>Agaricales</taxon>
        <taxon>Marasmiineae</taxon>
        <taxon>Mycenaceae</taxon>
        <taxon>Mycena</taxon>
    </lineage>
</organism>
<keyword evidence="5" id="KW-0175">Coiled coil</keyword>
<dbReference type="Gene3D" id="3.90.70.10">
    <property type="entry name" value="Cysteine proteinases"/>
    <property type="match status" value="1"/>
</dbReference>
<dbReference type="GO" id="GO:0003960">
    <property type="term" value="F:quinone reductase (NADPH) activity"/>
    <property type="evidence" value="ECO:0007669"/>
    <property type="project" value="InterPro"/>
</dbReference>
<evidence type="ECO:0000259" key="7">
    <source>
        <dbReference type="PROSITE" id="PS50235"/>
    </source>
</evidence>
<proteinExistence type="predicted"/>
<dbReference type="GO" id="GO:0005829">
    <property type="term" value="C:cytosol"/>
    <property type="evidence" value="ECO:0007669"/>
    <property type="project" value="TreeGrafter"/>
</dbReference>
<dbReference type="GO" id="GO:0035925">
    <property type="term" value="F:mRNA 3'-UTR AU-rich region binding"/>
    <property type="evidence" value="ECO:0007669"/>
    <property type="project" value="TreeGrafter"/>
</dbReference>
<dbReference type="InterPro" id="IPR011032">
    <property type="entry name" value="GroES-like_sf"/>
</dbReference>